<comment type="caution">
    <text evidence="1">The sequence shown here is derived from an EMBL/GenBank/DDBJ whole genome shotgun (WGS) entry which is preliminary data.</text>
</comment>
<reference evidence="1 2" key="1">
    <citation type="journal article" date="2022" name="Genome Biol. Evol.">
        <title>The Spruce Budworm Genome: Reconstructing the Evolutionary History of Antifreeze Proteins.</title>
        <authorList>
            <person name="Beliveau C."/>
            <person name="Gagne P."/>
            <person name="Picq S."/>
            <person name="Vernygora O."/>
            <person name="Keeling C.I."/>
            <person name="Pinkney K."/>
            <person name="Doucet D."/>
            <person name="Wen F."/>
            <person name="Johnston J.S."/>
            <person name="Maaroufi H."/>
            <person name="Boyle B."/>
            <person name="Laroche J."/>
            <person name="Dewar K."/>
            <person name="Juretic N."/>
            <person name="Blackburn G."/>
            <person name="Nisole A."/>
            <person name="Brunet B."/>
            <person name="Brandao M."/>
            <person name="Lumley L."/>
            <person name="Duan J."/>
            <person name="Quan G."/>
            <person name="Lucarotti C.J."/>
            <person name="Roe A.D."/>
            <person name="Sperling F.A.H."/>
            <person name="Levesque R.C."/>
            <person name="Cusson M."/>
        </authorList>
    </citation>
    <scope>NUCLEOTIDE SEQUENCE [LARGE SCALE GENOMIC DNA]</scope>
    <source>
        <strain evidence="1">Glfc:IPQL:Cfum</strain>
    </source>
</reference>
<evidence type="ECO:0000313" key="1">
    <source>
        <dbReference type="EMBL" id="KAI8423407.1"/>
    </source>
</evidence>
<dbReference type="Proteomes" id="UP001064048">
    <property type="component" value="Chromosome 22"/>
</dbReference>
<keyword evidence="2" id="KW-1185">Reference proteome</keyword>
<evidence type="ECO:0000313" key="2">
    <source>
        <dbReference type="Proteomes" id="UP001064048"/>
    </source>
</evidence>
<name>A0ACC0JH44_CHOFU</name>
<dbReference type="EMBL" id="CM046122">
    <property type="protein sequence ID" value="KAI8423407.1"/>
    <property type="molecule type" value="Genomic_DNA"/>
</dbReference>
<gene>
    <name evidence="1" type="ORF">MSG28_012553</name>
</gene>
<protein>
    <submittedName>
        <fullName evidence="1">Uncharacterized protein</fullName>
    </submittedName>
</protein>
<organism evidence="1 2">
    <name type="scientific">Choristoneura fumiferana</name>
    <name type="common">Spruce budworm moth</name>
    <name type="synonym">Archips fumiferana</name>
    <dbReference type="NCBI Taxonomy" id="7141"/>
    <lineage>
        <taxon>Eukaryota</taxon>
        <taxon>Metazoa</taxon>
        <taxon>Ecdysozoa</taxon>
        <taxon>Arthropoda</taxon>
        <taxon>Hexapoda</taxon>
        <taxon>Insecta</taxon>
        <taxon>Pterygota</taxon>
        <taxon>Neoptera</taxon>
        <taxon>Endopterygota</taxon>
        <taxon>Lepidoptera</taxon>
        <taxon>Glossata</taxon>
        <taxon>Ditrysia</taxon>
        <taxon>Tortricoidea</taxon>
        <taxon>Tortricidae</taxon>
        <taxon>Tortricinae</taxon>
        <taxon>Choristoneura</taxon>
    </lineage>
</organism>
<sequence>MASDASRGAAAAGGAGAGFVLLLLWINSYPFIDKEVLVHSWVGDPQWFLVLCGAWGLCFVGGLMGNEWLVIGISGVTCGGKTTLANRLVRALTPAYVFHQDQYFFPDDSPHHVRCEGLPVQHNNYDILSALDMKAMYSDVLATMAGEDRSHGKSLERENKLEVRGKKILIAEGFTVLNYKPFMELCDLRYYFILEYGECAVRRALRVYSPPDVPDYFDKCVWPEHLRYRAEMERDPRVNMIEGTRPDTLELAGIWHSIGDMFGMQRDLVENANDKIPN</sequence>
<proteinExistence type="predicted"/>
<accession>A0ACC0JH44</accession>